<reference evidence="3 4" key="1">
    <citation type="submission" date="2024-01" db="EMBL/GenBank/DDBJ databases">
        <title>The genome of the rayed Mediterranean limpet Patella caerulea (Linnaeus, 1758).</title>
        <authorList>
            <person name="Anh-Thu Weber A."/>
            <person name="Halstead-Nussloch G."/>
        </authorList>
    </citation>
    <scope>NUCLEOTIDE SEQUENCE [LARGE SCALE GENOMIC DNA]</scope>
    <source>
        <strain evidence="3">AATW-2023a</strain>
        <tissue evidence="3">Whole specimen</tissue>
    </source>
</reference>
<dbReference type="GO" id="GO:0003690">
    <property type="term" value="F:double-stranded DNA binding"/>
    <property type="evidence" value="ECO:0007669"/>
    <property type="project" value="TreeGrafter"/>
</dbReference>
<comment type="similarity">
    <text evidence="1">Belongs to the KIN17 family.</text>
</comment>
<dbReference type="GO" id="GO:0005634">
    <property type="term" value="C:nucleus"/>
    <property type="evidence" value="ECO:0007669"/>
    <property type="project" value="TreeGrafter"/>
</dbReference>
<protein>
    <recommendedName>
        <fullName evidence="2">Kin17 KOW domain-containing protein</fullName>
    </recommendedName>
</protein>
<proteinExistence type="inferred from homology"/>
<dbReference type="GO" id="GO:0006260">
    <property type="term" value="P:DNA replication"/>
    <property type="evidence" value="ECO:0007669"/>
    <property type="project" value="TreeGrafter"/>
</dbReference>
<dbReference type="FunFam" id="2.30.30.30:FF:000021">
    <property type="entry name" value="DNA/RNA-binding protein KIN17, putative"/>
    <property type="match status" value="1"/>
</dbReference>
<dbReference type="PANTHER" id="PTHR12805:SF0">
    <property type="entry name" value="DNA_RNA-BINDING PROTEIN KIN17"/>
    <property type="match status" value="1"/>
</dbReference>
<dbReference type="Gene3D" id="2.30.30.30">
    <property type="match status" value="1"/>
</dbReference>
<dbReference type="EMBL" id="JAZGQO010000008">
    <property type="protein sequence ID" value="KAK6179030.1"/>
    <property type="molecule type" value="Genomic_DNA"/>
</dbReference>
<dbReference type="PANTHER" id="PTHR12805">
    <property type="entry name" value="KIN17 KIN, ANTIGENIC DETERMINANT OF RECA PROTEIN HOMOLOG"/>
    <property type="match status" value="1"/>
</dbReference>
<dbReference type="Pfam" id="PF25092">
    <property type="entry name" value="SH3_KIN17_C"/>
    <property type="match status" value="1"/>
</dbReference>
<evidence type="ECO:0000256" key="1">
    <source>
        <dbReference type="ARBA" id="ARBA00008517"/>
    </source>
</evidence>
<name>A0AAN8JPF2_PATCE</name>
<organism evidence="3 4">
    <name type="scientific">Patella caerulea</name>
    <name type="common">Rayed Mediterranean limpet</name>
    <dbReference type="NCBI Taxonomy" id="87958"/>
    <lineage>
        <taxon>Eukaryota</taxon>
        <taxon>Metazoa</taxon>
        <taxon>Spiralia</taxon>
        <taxon>Lophotrochozoa</taxon>
        <taxon>Mollusca</taxon>
        <taxon>Gastropoda</taxon>
        <taxon>Patellogastropoda</taxon>
        <taxon>Patelloidea</taxon>
        <taxon>Patellidae</taxon>
        <taxon>Patella</taxon>
    </lineage>
</organism>
<keyword evidence="4" id="KW-1185">Reference proteome</keyword>
<dbReference type="AlphaFoldDB" id="A0AAN8JPF2"/>
<evidence type="ECO:0000259" key="2">
    <source>
        <dbReference type="Pfam" id="PF25092"/>
    </source>
</evidence>
<comment type="caution">
    <text evidence="3">The sequence shown here is derived from an EMBL/GenBank/DDBJ whole genome shotgun (WGS) entry which is preliminary data.</text>
</comment>
<dbReference type="InterPro" id="IPR041995">
    <property type="entry name" value="KOW_KIN17"/>
</dbReference>
<dbReference type="GO" id="GO:0006974">
    <property type="term" value="P:DNA damage response"/>
    <property type="evidence" value="ECO:0007669"/>
    <property type="project" value="TreeGrafter"/>
</dbReference>
<dbReference type="Proteomes" id="UP001347796">
    <property type="component" value="Unassembled WGS sequence"/>
</dbReference>
<dbReference type="InterPro" id="IPR014722">
    <property type="entry name" value="Rib_uL2_dom2"/>
</dbReference>
<accession>A0AAN8JPF2</accession>
<evidence type="ECO:0000313" key="4">
    <source>
        <dbReference type="Proteomes" id="UP001347796"/>
    </source>
</evidence>
<gene>
    <name evidence="3" type="ORF">SNE40_011478</name>
</gene>
<sequence>MEISRSISGLSNGKSYCRTCKTTSNNHEEFLIHVCSEKHKHQRYLQSRYTDALTEVNSNEYLNGFLESLSSFCGRKVPPVAVQNEYLKRVNNSVSVDKTRWGDFESFIRWMKISRSFLFDQNLMFVQEKSMRGPIKRAILPHSIKRLIKQSGNGCEKKSPQKKCIISRRKISFPLQKIHTGYSRVSGNNSVVNALNDVRKQKSGVILESSVLLSGTNVMSKKKIKHKKSALDEVKSEIERERETFNRSKSWLAKGLVVQIITDRLGKSANNKTGTILYNSFDDTAVVKLNHTEKLTPVHQNDLQSVIPPVGQNVRVVNGGYRGMEARLESIDNEEHKARVEIKTGLFSGRILNIHLNDICEFKHVS</sequence>
<dbReference type="InterPro" id="IPR037321">
    <property type="entry name" value="KIN17-like"/>
</dbReference>
<feature type="domain" description="Kin17 KOW" evidence="2">
    <location>
        <begin position="308"/>
        <end position="360"/>
    </location>
</feature>
<evidence type="ECO:0000313" key="3">
    <source>
        <dbReference type="EMBL" id="KAK6179030.1"/>
    </source>
</evidence>